<evidence type="ECO:0000256" key="5">
    <source>
        <dbReference type="SAM" id="Phobius"/>
    </source>
</evidence>
<keyword evidence="8" id="KW-1185">Reference proteome</keyword>
<name>A0A078AY82_STYLE</name>
<dbReference type="InterPro" id="IPR052788">
    <property type="entry name" value="RING-type_E3_ligase_ATL"/>
</dbReference>
<dbReference type="Proteomes" id="UP000039865">
    <property type="component" value="Unassembled WGS sequence"/>
</dbReference>
<dbReference type="AlphaFoldDB" id="A0A078AY82"/>
<keyword evidence="5" id="KW-0812">Transmembrane</keyword>
<keyword evidence="2 4" id="KW-0863">Zinc-finger</keyword>
<proteinExistence type="predicted"/>
<keyword evidence="5" id="KW-0472">Membrane</keyword>
<dbReference type="SUPFAM" id="SSF57850">
    <property type="entry name" value="RING/U-box"/>
    <property type="match status" value="1"/>
</dbReference>
<dbReference type="PANTHER" id="PTHR45798:SF97">
    <property type="entry name" value="ALCOHOL-SENSITIVE RING FINGER PROTEIN 1"/>
    <property type="match status" value="1"/>
</dbReference>
<dbReference type="InParanoid" id="A0A078AY82"/>
<evidence type="ECO:0000313" key="8">
    <source>
        <dbReference type="Proteomes" id="UP000039865"/>
    </source>
</evidence>
<evidence type="ECO:0000313" key="7">
    <source>
        <dbReference type="EMBL" id="CDW85753.1"/>
    </source>
</evidence>
<evidence type="ECO:0000256" key="4">
    <source>
        <dbReference type="PROSITE-ProRule" id="PRU00175"/>
    </source>
</evidence>
<keyword evidence="5" id="KW-1133">Transmembrane helix</keyword>
<evidence type="ECO:0000256" key="1">
    <source>
        <dbReference type="ARBA" id="ARBA00022723"/>
    </source>
</evidence>
<evidence type="ECO:0000259" key="6">
    <source>
        <dbReference type="PROSITE" id="PS50089"/>
    </source>
</evidence>
<evidence type="ECO:0000256" key="2">
    <source>
        <dbReference type="ARBA" id="ARBA00022771"/>
    </source>
</evidence>
<feature type="domain" description="RING-type" evidence="6">
    <location>
        <begin position="184"/>
        <end position="237"/>
    </location>
</feature>
<keyword evidence="3" id="KW-0862">Zinc</keyword>
<dbReference type="GO" id="GO:0008270">
    <property type="term" value="F:zinc ion binding"/>
    <property type="evidence" value="ECO:0007669"/>
    <property type="project" value="UniProtKB-KW"/>
</dbReference>
<feature type="transmembrane region" description="Helical" evidence="5">
    <location>
        <begin position="100"/>
        <end position="122"/>
    </location>
</feature>
<protein>
    <recommendedName>
        <fullName evidence="6">RING-type domain-containing protein</fullName>
    </recommendedName>
</protein>
<organism evidence="7 8">
    <name type="scientific">Stylonychia lemnae</name>
    <name type="common">Ciliate</name>
    <dbReference type="NCBI Taxonomy" id="5949"/>
    <lineage>
        <taxon>Eukaryota</taxon>
        <taxon>Sar</taxon>
        <taxon>Alveolata</taxon>
        <taxon>Ciliophora</taxon>
        <taxon>Intramacronucleata</taxon>
        <taxon>Spirotrichea</taxon>
        <taxon>Stichotrichia</taxon>
        <taxon>Sporadotrichida</taxon>
        <taxon>Oxytrichidae</taxon>
        <taxon>Stylonychinae</taxon>
        <taxon>Stylonychia</taxon>
    </lineage>
</organism>
<evidence type="ECO:0000256" key="3">
    <source>
        <dbReference type="ARBA" id="ARBA00022833"/>
    </source>
</evidence>
<dbReference type="PANTHER" id="PTHR45798">
    <property type="entry name" value="RING-H2 FINGER PROTEIN ATL61-RELATED-RELATED"/>
    <property type="match status" value="1"/>
</dbReference>
<dbReference type="EMBL" id="CCKQ01014023">
    <property type="protein sequence ID" value="CDW85753.1"/>
    <property type="molecule type" value="Genomic_DNA"/>
</dbReference>
<dbReference type="Gene3D" id="3.30.40.10">
    <property type="entry name" value="Zinc/RING finger domain, C3HC4 (zinc finger)"/>
    <property type="match status" value="1"/>
</dbReference>
<gene>
    <name evidence="7" type="primary">Contig10472.g11178</name>
    <name evidence="7" type="ORF">STYLEM_14840</name>
</gene>
<dbReference type="InterPro" id="IPR013083">
    <property type="entry name" value="Znf_RING/FYVE/PHD"/>
</dbReference>
<keyword evidence="1" id="KW-0479">Metal-binding</keyword>
<dbReference type="PROSITE" id="PS50089">
    <property type="entry name" value="ZF_RING_2"/>
    <property type="match status" value="1"/>
</dbReference>
<accession>A0A078AY82</accession>
<reference evidence="7 8" key="1">
    <citation type="submission" date="2014-06" db="EMBL/GenBank/DDBJ databases">
        <authorList>
            <person name="Swart Estienne"/>
        </authorList>
    </citation>
    <scope>NUCLEOTIDE SEQUENCE [LARGE SCALE GENOMIC DNA]</scope>
    <source>
        <strain evidence="7 8">130c</strain>
    </source>
</reference>
<dbReference type="InterPro" id="IPR001841">
    <property type="entry name" value="Znf_RING"/>
</dbReference>
<sequence>MIKEGLSNIMHEVPQQTQNNNHDQEQKNFLGYHLKPIFKERSLSSKQTEKNQNNFEYNYFKSRELQTTVTQNTNVVVNTGGGGGGGGGGSGSSLSTTNTIILSVVFVCAALIVFGIVICCCCRKRQHNYPVQQNPAPAIPYNQVQGNDRTIVQYNIQDLFNKLKAKTDIVSLQQLHKNVNQSVCCYCHEEFADSKKSIRKFKNCVHGIHSDCILELIRNIVENRENQVPEFKCPLCQMVIARI</sequence>